<evidence type="ECO:0000313" key="9">
    <source>
        <dbReference type="Proteomes" id="UP000691718"/>
    </source>
</evidence>
<evidence type="ECO:0000256" key="2">
    <source>
        <dbReference type="ARBA" id="ARBA00023157"/>
    </source>
</evidence>
<keyword evidence="2" id="KW-1015">Disulfide bond</keyword>
<dbReference type="Proteomes" id="UP000691718">
    <property type="component" value="Unassembled WGS sequence"/>
</dbReference>
<evidence type="ECO:0000256" key="4">
    <source>
        <dbReference type="ARBA" id="ARBA00024195"/>
    </source>
</evidence>
<dbReference type="InterPro" id="IPR033116">
    <property type="entry name" value="TRYPSIN_SER"/>
</dbReference>
<dbReference type="CDD" id="cd00190">
    <property type="entry name" value="Tryp_SPc"/>
    <property type="match status" value="1"/>
</dbReference>
<dbReference type="PROSITE" id="PS00134">
    <property type="entry name" value="TRYPSIN_HIS"/>
    <property type="match status" value="1"/>
</dbReference>
<organism evidence="8 9">
    <name type="scientific">Parnassius apollo</name>
    <name type="common">Apollo butterfly</name>
    <name type="synonym">Papilio apollo</name>
    <dbReference type="NCBI Taxonomy" id="110799"/>
    <lineage>
        <taxon>Eukaryota</taxon>
        <taxon>Metazoa</taxon>
        <taxon>Ecdysozoa</taxon>
        <taxon>Arthropoda</taxon>
        <taxon>Hexapoda</taxon>
        <taxon>Insecta</taxon>
        <taxon>Pterygota</taxon>
        <taxon>Neoptera</taxon>
        <taxon>Endopterygota</taxon>
        <taxon>Lepidoptera</taxon>
        <taxon>Glossata</taxon>
        <taxon>Ditrysia</taxon>
        <taxon>Papilionoidea</taxon>
        <taxon>Papilionidae</taxon>
        <taxon>Parnassiinae</taxon>
        <taxon>Parnassini</taxon>
        <taxon>Parnassius</taxon>
        <taxon>Parnassius</taxon>
    </lineage>
</organism>
<dbReference type="InterPro" id="IPR001254">
    <property type="entry name" value="Trypsin_dom"/>
</dbReference>
<keyword evidence="5" id="KW-0378">Hydrolase</keyword>
<comment type="similarity">
    <text evidence="4">Belongs to the peptidase S1 family. CLIP subfamily.</text>
</comment>
<evidence type="ECO:0000256" key="3">
    <source>
        <dbReference type="ARBA" id="ARBA00023180"/>
    </source>
</evidence>
<dbReference type="FunFam" id="2.40.10.10:FF:000028">
    <property type="entry name" value="Serine protease easter"/>
    <property type="match status" value="1"/>
</dbReference>
<dbReference type="InterPro" id="IPR018114">
    <property type="entry name" value="TRYPSIN_HIS"/>
</dbReference>
<dbReference type="PROSITE" id="PS50240">
    <property type="entry name" value="TRYPSIN_DOM"/>
    <property type="match status" value="1"/>
</dbReference>
<name>A0A8S3W986_PARAO</name>
<dbReference type="GO" id="GO:0006508">
    <property type="term" value="P:proteolysis"/>
    <property type="evidence" value="ECO:0007669"/>
    <property type="project" value="UniProtKB-KW"/>
</dbReference>
<keyword evidence="1 6" id="KW-0732">Signal</keyword>
<dbReference type="OrthoDB" id="6339452at2759"/>
<keyword evidence="3" id="KW-0325">Glycoprotein</keyword>
<dbReference type="AlphaFoldDB" id="A0A8S3W986"/>
<evidence type="ECO:0000256" key="5">
    <source>
        <dbReference type="RuleBase" id="RU363034"/>
    </source>
</evidence>
<dbReference type="PANTHER" id="PTHR24252:SF7">
    <property type="entry name" value="HYALIN"/>
    <property type="match status" value="1"/>
</dbReference>
<proteinExistence type="inferred from homology"/>
<dbReference type="GO" id="GO:0004252">
    <property type="term" value="F:serine-type endopeptidase activity"/>
    <property type="evidence" value="ECO:0007669"/>
    <property type="project" value="InterPro"/>
</dbReference>
<keyword evidence="5" id="KW-0645">Protease</keyword>
<dbReference type="SMART" id="SM00680">
    <property type="entry name" value="CLIP"/>
    <property type="match status" value="1"/>
</dbReference>
<feature type="signal peptide" evidence="6">
    <location>
        <begin position="1"/>
        <end position="20"/>
    </location>
</feature>
<feature type="domain" description="Peptidase S1" evidence="7">
    <location>
        <begin position="175"/>
        <end position="419"/>
    </location>
</feature>
<sequence length="420" mass="46179">MFRGYNVVFLIVCYVVLAKAQYEGEDCRKNGVSGTCVLLNNCQSAINDIKNRRPPQVCSFRGMDPIVCCVDSAPPKPPVGTTPRPPVLTTSAQRPKTTTEYVPPVYDYVFVDPNMKPGGCEPIAANLTSPRTGQKAWDKCIEYQEKLVYPCVKGNSLSGENARAYRCNHNADELIVGGVNAARAEFPHMALLGYGSDVNALQWLCGGSIISERFILTAGHCTSSREVGPVTYALLGILSRTEHVDSSQLYKIRRIIKHPDYKPPKKYNDIALLQTETDMNLNENVVPACLHVDTTAPEGRALASGWGATQNRGSSADILQKVVLNKFSDSECAQLFPINRNMEYGFDPRTQICYGDKDKSKDTCQGDSGGPLQLKNKKIHCMYTVLGVTSFGRACGFIGEPGIYTRVSAYVPWIESVVWP</sequence>
<gene>
    <name evidence="8" type="ORF">PAPOLLO_LOCUS3735</name>
</gene>
<evidence type="ECO:0000256" key="6">
    <source>
        <dbReference type="SAM" id="SignalP"/>
    </source>
</evidence>
<keyword evidence="5" id="KW-0720">Serine protease</keyword>
<evidence type="ECO:0000259" key="7">
    <source>
        <dbReference type="PROSITE" id="PS50240"/>
    </source>
</evidence>
<keyword evidence="9" id="KW-1185">Reference proteome</keyword>
<comment type="caution">
    <text evidence="8">The sequence shown here is derived from an EMBL/GenBank/DDBJ whole genome shotgun (WGS) entry which is preliminary data.</text>
</comment>
<feature type="chain" id="PRO_5035743431" evidence="6">
    <location>
        <begin position="21"/>
        <end position="420"/>
    </location>
</feature>
<dbReference type="Pfam" id="PF00089">
    <property type="entry name" value="Trypsin"/>
    <property type="match status" value="1"/>
</dbReference>
<dbReference type="PROSITE" id="PS00135">
    <property type="entry name" value="TRYPSIN_SER"/>
    <property type="match status" value="1"/>
</dbReference>
<protein>
    <submittedName>
        <fullName evidence="8">(apollo) hypothetical protein</fullName>
    </submittedName>
</protein>
<accession>A0A8S3W986</accession>
<dbReference type="PANTHER" id="PTHR24252">
    <property type="entry name" value="ACROSIN-RELATED"/>
    <property type="match status" value="1"/>
</dbReference>
<evidence type="ECO:0000256" key="1">
    <source>
        <dbReference type="ARBA" id="ARBA00022729"/>
    </source>
</evidence>
<dbReference type="EMBL" id="CAJQZP010000219">
    <property type="protein sequence ID" value="CAG4948254.1"/>
    <property type="molecule type" value="Genomic_DNA"/>
</dbReference>
<evidence type="ECO:0000313" key="8">
    <source>
        <dbReference type="EMBL" id="CAG4948254.1"/>
    </source>
</evidence>
<reference evidence="8" key="1">
    <citation type="submission" date="2021-04" db="EMBL/GenBank/DDBJ databases">
        <authorList>
            <person name="Tunstrom K."/>
        </authorList>
    </citation>
    <scope>NUCLEOTIDE SEQUENCE</scope>
</reference>
<dbReference type="InterPro" id="IPR022700">
    <property type="entry name" value="CLIP"/>
</dbReference>
<dbReference type="SMART" id="SM00020">
    <property type="entry name" value="Tryp_SPc"/>
    <property type="match status" value="1"/>
</dbReference>